<feature type="transmembrane region" description="Helical" evidence="2">
    <location>
        <begin position="354"/>
        <end position="379"/>
    </location>
</feature>
<sequence>MRLEAITAKVKPRSGWESLDLGFRMVHQHWLSLYSIWFGLTLPLFLLACWLFNDNIGWVIIGFWWLKPIFETAILNYLSRALFGEFPTLKSTLSTFHRYAFRQWFGNLTWRRFSPTRSMDLPVAQLEGLSGDRRGRRISTLHAFNSSAAVWLTLLFILFQVMFYFNLLALVFWLTPEVYLESILVNEMDLLWAENSIIGQFVQALIMYLIMSFFSPFYVAGGFSIYINQRTILEAWDIELIFKKLSQRVAKNFDYLKSISSAILPIIFACCLISLPPTVEAADDDSSTEISKEESLNTPEKTEIKEQLNKILEAPPFKRTEKSSEVKFEFDLDYETNDSREKENSSSNTSMLGFFGGLAQVAEVFLWLGVGALVIWLVIKIFDLAPAKRAKIKSEKARPDVLFGLDISEQALPEDPSDECLKLWELKEYRRALSLLLRAALIKLIDQHHCQFEDGYTELECARVVKHSSSKSVSEFFDQLIQVWRLFAYAHKLPESSQVALLAEEFKTVFKDADLSDANNHSELNA</sequence>
<dbReference type="Proteomes" id="UP001239782">
    <property type="component" value="Chromosome"/>
</dbReference>
<keyword evidence="2" id="KW-1133">Transmembrane helix</keyword>
<reference evidence="3 4" key="1">
    <citation type="submission" date="2023-08" db="EMBL/GenBank/DDBJ databases">
        <title>Pleionea litopenaei sp. nov., isolated from stomach of juvenile Litopenaeus vannamei.</title>
        <authorList>
            <person name="Rho A.M."/>
            <person name="Hwang C.Y."/>
        </authorList>
    </citation>
    <scope>NUCLEOTIDE SEQUENCE [LARGE SCALE GENOMIC DNA]</scope>
    <source>
        <strain evidence="3 4">HL-JVS1</strain>
    </source>
</reference>
<keyword evidence="4" id="KW-1185">Reference proteome</keyword>
<gene>
    <name evidence="3" type="ORF">Q9312_11395</name>
</gene>
<evidence type="ECO:0008006" key="5">
    <source>
        <dbReference type="Google" id="ProtNLM"/>
    </source>
</evidence>
<dbReference type="EMBL" id="CP133548">
    <property type="protein sequence ID" value="WMS85821.1"/>
    <property type="molecule type" value="Genomic_DNA"/>
</dbReference>
<dbReference type="KEGG" id="plei:Q9312_11395"/>
<evidence type="ECO:0000313" key="4">
    <source>
        <dbReference type="Proteomes" id="UP001239782"/>
    </source>
</evidence>
<keyword evidence="2" id="KW-0812">Transmembrane</keyword>
<dbReference type="RefSeq" id="WP_309200974.1">
    <property type="nucleotide sequence ID" value="NZ_CP133548.1"/>
</dbReference>
<feature type="transmembrane region" description="Helical" evidence="2">
    <location>
        <begin position="197"/>
        <end position="220"/>
    </location>
</feature>
<dbReference type="AlphaFoldDB" id="A0AA51RQN2"/>
<name>A0AA51RQN2_9GAMM</name>
<evidence type="ECO:0000256" key="2">
    <source>
        <dbReference type="SAM" id="Phobius"/>
    </source>
</evidence>
<evidence type="ECO:0000313" key="3">
    <source>
        <dbReference type="EMBL" id="WMS85821.1"/>
    </source>
</evidence>
<feature type="transmembrane region" description="Helical" evidence="2">
    <location>
        <begin position="143"/>
        <end position="174"/>
    </location>
</feature>
<evidence type="ECO:0000256" key="1">
    <source>
        <dbReference type="SAM" id="MobiDB-lite"/>
    </source>
</evidence>
<organism evidence="3 4">
    <name type="scientific">Pleionea litopenaei</name>
    <dbReference type="NCBI Taxonomy" id="3070815"/>
    <lineage>
        <taxon>Bacteria</taxon>
        <taxon>Pseudomonadati</taxon>
        <taxon>Pseudomonadota</taxon>
        <taxon>Gammaproteobacteria</taxon>
        <taxon>Oceanospirillales</taxon>
        <taxon>Pleioneaceae</taxon>
        <taxon>Pleionea</taxon>
    </lineage>
</organism>
<feature type="compositionally biased region" description="Basic and acidic residues" evidence="1">
    <location>
        <begin position="290"/>
        <end position="299"/>
    </location>
</feature>
<feature type="transmembrane region" description="Helical" evidence="2">
    <location>
        <begin position="255"/>
        <end position="275"/>
    </location>
</feature>
<proteinExistence type="predicted"/>
<feature type="transmembrane region" description="Helical" evidence="2">
    <location>
        <begin position="59"/>
        <end position="78"/>
    </location>
</feature>
<accession>A0AA51RQN2</accession>
<feature type="region of interest" description="Disordered" evidence="1">
    <location>
        <begin position="280"/>
        <end position="299"/>
    </location>
</feature>
<feature type="transmembrane region" description="Helical" evidence="2">
    <location>
        <begin position="31"/>
        <end position="53"/>
    </location>
</feature>
<protein>
    <recommendedName>
        <fullName evidence="5">DUF4129 domain-containing protein</fullName>
    </recommendedName>
</protein>
<keyword evidence="2" id="KW-0472">Membrane</keyword>